<dbReference type="Proteomes" id="UP001141327">
    <property type="component" value="Unassembled WGS sequence"/>
</dbReference>
<gene>
    <name evidence="2" type="ORF">PAPYR_11125</name>
</gene>
<feature type="compositionally biased region" description="Pro residues" evidence="1">
    <location>
        <begin position="138"/>
        <end position="154"/>
    </location>
</feature>
<dbReference type="EMBL" id="JAPMOS010000175">
    <property type="protein sequence ID" value="KAJ4454211.1"/>
    <property type="molecule type" value="Genomic_DNA"/>
</dbReference>
<evidence type="ECO:0000313" key="2">
    <source>
        <dbReference type="EMBL" id="KAJ4454211.1"/>
    </source>
</evidence>
<feature type="region of interest" description="Disordered" evidence="1">
    <location>
        <begin position="1"/>
        <end position="154"/>
    </location>
</feature>
<name>A0ABQ8U4D5_9EUKA</name>
<evidence type="ECO:0000256" key="1">
    <source>
        <dbReference type="SAM" id="MobiDB-lite"/>
    </source>
</evidence>
<accession>A0ABQ8U4D5</accession>
<keyword evidence="3" id="KW-1185">Reference proteome</keyword>
<feature type="compositionally biased region" description="Basic and acidic residues" evidence="1">
    <location>
        <begin position="1"/>
        <end position="14"/>
    </location>
</feature>
<feature type="compositionally biased region" description="Low complexity" evidence="1">
    <location>
        <begin position="31"/>
        <end position="40"/>
    </location>
</feature>
<feature type="compositionally biased region" description="Pro residues" evidence="1">
    <location>
        <begin position="74"/>
        <end position="83"/>
    </location>
</feature>
<evidence type="ECO:0000313" key="3">
    <source>
        <dbReference type="Proteomes" id="UP001141327"/>
    </source>
</evidence>
<reference evidence="2" key="1">
    <citation type="journal article" date="2022" name="bioRxiv">
        <title>Genomics of Preaxostyla Flagellates Illuminates Evolutionary Transitions and the Path Towards Mitochondrial Loss.</title>
        <authorList>
            <person name="Novak L.V.F."/>
            <person name="Treitli S.C."/>
            <person name="Pyrih J."/>
            <person name="Halakuc P."/>
            <person name="Pipaliya S.V."/>
            <person name="Vacek V."/>
            <person name="Brzon O."/>
            <person name="Soukal P."/>
            <person name="Eme L."/>
            <person name="Dacks J.B."/>
            <person name="Karnkowska A."/>
            <person name="Elias M."/>
            <person name="Hampl V."/>
        </authorList>
    </citation>
    <scope>NUCLEOTIDE SEQUENCE</scope>
    <source>
        <strain evidence="2">RCP-MX</strain>
    </source>
</reference>
<feature type="region of interest" description="Disordered" evidence="1">
    <location>
        <begin position="342"/>
        <end position="368"/>
    </location>
</feature>
<organism evidence="2 3">
    <name type="scientific">Paratrimastix pyriformis</name>
    <dbReference type="NCBI Taxonomy" id="342808"/>
    <lineage>
        <taxon>Eukaryota</taxon>
        <taxon>Metamonada</taxon>
        <taxon>Preaxostyla</taxon>
        <taxon>Paratrimastigidae</taxon>
        <taxon>Paratrimastix</taxon>
    </lineage>
</organism>
<protein>
    <submittedName>
        <fullName evidence="2">Uncharacterized protein</fullName>
    </submittedName>
</protein>
<comment type="caution">
    <text evidence="2">The sequence shown here is derived from an EMBL/GenBank/DDBJ whole genome shotgun (WGS) entry which is preliminary data.</text>
</comment>
<sequence>MIKDFELVRHEEVGRGGNRNLLAEKEDQENTVRPTVVRTTGRAHRLSPSEPTICLEDSPPAQTASIVHRRRQNSPPPPSPPTAPDSEELEDFRPIRAAPRHPPLIPPPSPPAPTLEPSEDSTSLGEFKPARARAPSARPAPPPATATRPTAPPAETIPPMPDALQPPLVSVRAEGGLRLVTLQQVCSHFQSTMRTTPSFFPIPQHITGGVLDAPTPSHLRIRAIIDGPAGQLPFEQKLPLGPKDVGDIFSDAEGSWPPITAVPRGGVAQLMPPSSSGVAQSLPPPRGGAVQPGITSAPCGPGLPKNLSQAPPLPDPGLLQRYPPVPLALITPPHANWGALGTSPPPEDGSTCRCREKFSPEKGMIISK</sequence>
<feature type="compositionally biased region" description="Pro residues" evidence="1">
    <location>
        <begin position="100"/>
        <end position="114"/>
    </location>
</feature>
<proteinExistence type="predicted"/>